<comment type="caution">
    <text evidence="2">The sequence shown here is derived from an EMBL/GenBank/DDBJ whole genome shotgun (WGS) entry which is preliminary data.</text>
</comment>
<proteinExistence type="predicted"/>
<dbReference type="InterPro" id="IPR014729">
    <property type="entry name" value="Rossmann-like_a/b/a_fold"/>
</dbReference>
<dbReference type="SUPFAM" id="SSF52402">
    <property type="entry name" value="Adenine nucleotide alpha hydrolases-like"/>
    <property type="match status" value="1"/>
</dbReference>
<dbReference type="Proteomes" id="UP000556611">
    <property type="component" value="Unassembled WGS sequence"/>
</dbReference>
<keyword evidence="3" id="KW-1185">Reference proteome</keyword>
<evidence type="ECO:0000313" key="3">
    <source>
        <dbReference type="Proteomes" id="UP000556611"/>
    </source>
</evidence>
<accession>A0ABX1LMZ5</accession>
<evidence type="ECO:0000259" key="1">
    <source>
        <dbReference type="Pfam" id="PF00582"/>
    </source>
</evidence>
<evidence type="ECO:0000313" key="2">
    <source>
        <dbReference type="EMBL" id="NMD58398.1"/>
    </source>
</evidence>
<sequence>MLVLNSSAIALESRSDAHGLAQLADLDCPIAVVPDTNGGTRRRHQIAVGVDDTPASSRAAEYAAQESALRGASLLVFHADKYANLIEVVTGGRTGPLTTFGERQHSIAARQAVALRNKYPRLAITSTESNHAAANEALRIAPRFDAIILGRWKDSVLPDRVDATPMSRLAHALGCPLISVN</sequence>
<dbReference type="Gene3D" id="3.40.50.620">
    <property type="entry name" value="HUPs"/>
    <property type="match status" value="1"/>
</dbReference>
<protein>
    <submittedName>
        <fullName evidence="2">Universal stress protein</fullName>
    </submittedName>
</protein>
<dbReference type="EMBL" id="JABARZ010000035">
    <property type="protein sequence ID" value="NMD58398.1"/>
    <property type="molecule type" value="Genomic_DNA"/>
</dbReference>
<reference evidence="2 3" key="1">
    <citation type="submission" date="2020-04" db="EMBL/GenBank/DDBJ databases">
        <title>MicrobeNet Type strains.</title>
        <authorList>
            <person name="Nicholson A.C."/>
        </authorList>
    </citation>
    <scope>NUCLEOTIDE SEQUENCE [LARGE SCALE GENOMIC DNA]</scope>
    <source>
        <strain evidence="2 3">ATCC BAA-330</strain>
    </source>
</reference>
<feature type="domain" description="UspA" evidence="1">
    <location>
        <begin position="44"/>
        <end position="176"/>
    </location>
</feature>
<dbReference type="RefSeq" id="WP_141661133.1">
    <property type="nucleotide sequence ID" value="NZ_JABARZ010000035.1"/>
</dbReference>
<dbReference type="Pfam" id="PF00582">
    <property type="entry name" value="Usp"/>
    <property type="match status" value="1"/>
</dbReference>
<gene>
    <name evidence="2" type="ORF">HHU10_22540</name>
</gene>
<name>A0ABX1LMZ5_9ACTN</name>
<organism evidence="2 3">
    <name type="scientific">Tsukamurella columbiensis</name>
    <dbReference type="NCBI Taxonomy" id="128509"/>
    <lineage>
        <taxon>Bacteria</taxon>
        <taxon>Bacillati</taxon>
        <taxon>Actinomycetota</taxon>
        <taxon>Actinomycetes</taxon>
        <taxon>Mycobacteriales</taxon>
        <taxon>Tsukamurellaceae</taxon>
        <taxon>Tsukamurella</taxon>
    </lineage>
</organism>
<dbReference type="InterPro" id="IPR006016">
    <property type="entry name" value="UspA"/>
</dbReference>